<reference evidence="3" key="1">
    <citation type="submission" date="2009-08" db="EMBL/GenBank/DDBJ databases">
        <title>The complete genome of Chitinophaga pinensis DSM 2588.</title>
        <authorList>
            <consortium name="US DOE Joint Genome Institute (JGI-PGF)"/>
            <person name="Lucas S."/>
            <person name="Copeland A."/>
            <person name="Lapidus A."/>
            <person name="Glavina del Rio T."/>
            <person name="Dalin E."/>
            <person name="Tice H."/>
            <person name="Bruce D."/>
            <person name="Goodwin L."/>
            <person name="Pitluck S."/>
            <person name="Kyrpides N."/>
            <person name="Mavromatis K."/>
            <person name="Ivanova N."/>
            <person name="Mikhailova N."/>
            <person name="Sims D."/>
            <person name="Meinche L."/>
            <person name="Brettin T."/>
            <person name="Detter J.C."/>
            <person name="Han C."/>
            <person name="Larimer F."/>
            <person name="Land M."/>
            <person name="Hauser L."/>
            <person name="Markowitz V."/>
            <person name="Cheng J.-F."/>
            <person name="Hugenholtz P."/>
            <person name="Woyke T."/>
            <person name="Wu D."/>
            <person name="Spring S."/>
            <person name="Klenk H.-P."/>
            <person name="Eisen J.A."/>
        </authorList>
    </citation>
    <scope>NUCLEOTIDE SEQUENCE [LARGE SCALE GENOMIC DNA]</scope>
    <source>
        <strain evidence="3">ATCC 43595 / DSM 2588 / LMG 13176 / NBRC 15968 / NCIMB 11800 / UQM 2034</strain>
    </source>
</reference>
<dbReference type="Proteomes" id="UP000002215">
    <property type="component" value="Chromosome"/>
</dbReference>
<dbReference type="AlphaFoldDB" id="A0A979GS67"/>
<reference evidence="2 3" key="2">
    <citation type="journal article" date="2010" name="Stand. Genomic Sci.">
        <title>Complete genome sequence of Chitinophaga pinensis type strain (UQM 2034).</title>
        <authorList>
            <person name="Glavina Del Rio T."/>
            <person name="Abt B."/>
            <person name="Spring S."/>
            <person name="Lapidus A."/>
            <person name="Nolan M."/>
            <person name="Tice H."/>
            <person name="Copeland A."/>
            <person name="Cheng J.F."/>
            <person name="Chen F."/>
            <person name="Bruce D."/>
            <person name="Goodwin L."/>
            <person name="Pitluck S."/>
            <person name="Ivanova N."/>
            <person name="Mavromatis K."/>
            <person name="Mikhailova N."/>
            <person name="Pati A."/>
            <person name="Chen A."/>
            <person name="Palaniappan K."/>
            <person name="Land M."/>
            <person name="Hauser L."/>
            <person name="Chang Y.J."/>
            <person name="Jeffries C.D."/>
            <person name="Chain P."/>
            <person name="Saunders E."/>
            <person name="Detter J.C."/>
            <person name="Brettin T."/>
            <person name="Rohde M."/>
            <person name="Goker M."/>
            <person name="Bristow J."/>
            <person name="Eisen J.A."/>
            <person name="Markowitz V."/>
            <person name="Hugenholtz P."/>
            <person name="Kyrpides N.C."/>
            <person name="Klenk H.P."/>
            <person name="Lucas S."/>
        </authorList>
    </citation>
    <scope>NUCLEOTIDE SEQUENCE [LARGE SCALE GENOMIC DNA]</scope>
    <source>
        <strain evidence="3">ATCC 43595 / DSM 2588 / LMG 13176 / NBRC 15968 / NCIMB 11800 / UQM 2034</strain>
    </source>
</reference>
<dbReference type="KEGG" id="cpi:Cpin_5413"/>
<name>A0A979GS67_CHIPD</name>
<feature type="coiled-coil region" evidence="1">
    <location>
        <begin position="284"/>
        <end position="318"/>
    </location>
</feature>
<evidence type="ECO:0000256" key="1">
    <source>
        <dbReference type="SAM" id="Coils"/>
    </source>
</evidence>
<dbReference type="EMBL" id="CP001699">
    <property type="protein sequence ID" value="ACU62842.1"/>
    <property type="molecule type" value="Genomic_DNA"/>
</dbReference>
<dbReference type="RefSeq" id="WP_012793010.1">
    <property type="nucleotide sequence ID" value="NC_013132.1"/>
</dbReference>
<evidence type="ECO:0000313" key="3">
    <source>
        <dbReference type="Proteomes" id="UP000002215"/>
    </source>
</evidence>
<keyword evidence="1" id="KW-0175">Coiled coil</keyword>
<sequence length="318" mass="35537">MKRILTVVKIVIAFVALFSVNPLKAQQDTGSFKVKGESSKFYVVRFKDAALWQHEAAELILSRINIHEDSAWSGSLVAKFRFRIDAWANGPSFIDADIKQKSPYKNTFIAAWRDGTFDNASGQIIIWLRGNTTYHYKAPFSVGPISIHDGVSNPVDYKPGATTYTFKTAVDANVNTNGMTYAGHANFNGTGSNYFAGSVGIGVINKSATYKLAVDGTIGARKIKVTQETWADFVFDKDYELPSLQELNAYIKEHKHLPGVPSTEEVTKKDLDLGEMNKILLQKIEELTLHLIEQDKQNQEQKQQIELLNKKLDAMQAK</sequence>
<evidence type="ECO:0000313" key="2">
    <source>
        <dbReference type="EMBL" id="ACU62842.1"/>
    </source>
</evidence>
<gene>
    <name evidence="2" type="ordered locus">Cpin_5413</name>
</gene>
<protein>
    <submittedName>
        <fullName evidence="2">Uncharacterized protein</fullName>
    </submittedName>
</protein>
<accession>A0A979GS67</accession>
<organism evidence="2 3">
    <name type="scientific">Chitinophaga pinensis (strain ATCC 43595 / DSM 2588 / LMG 13176 / NBRC 15968 / NCIMB 11800 / UQM 2034)</name>
    <dbReference type="NCBI Taxonomy" id="485918"/>
    <lineage>
        <taxon>Bacteria</taxon>
        <taxon>Pseudomonadati</taxon>
        <taxon>Bacteroidota</taxon>
        <taxon>Chitinophagia</taxon>
        <taxon>Chitinophagales</taxon>
        <taxon>Chitinophagaceae</taxon>
        <taxon>Chitinophaga</taxon>
    </lineage>
</organism>
<dbReference type="OrthoDB" id="658938at2"/>
<proteinExistence type="predicted"/>